<dbReference type="InterPro" id="IPR030678">
    <property type="entry name" value="Peptide/Ni-bd"/>
</dbReference>
<comment type="similarity">
    <text evidence="2">Belongs to the bacterial solute-binding protein 5 family.</text>
</comment>
<name>A0ABZ0PHM8_9PROT</name>
<feature type="domain" description="Solute-binding protein family 5" evidence="4">
    <location>
        <begin position="82"/>
        <end position="440"/>
    </location>
</feature>
<reference evidence="5 6" key="1">
    <citation type="submission" date="2023-11" db="EMBL/GenBank/DDBJ databases">
        <title>Arctic aerobic anoxygenic photoheterotroph Sediminicoccus rosea KRV36 adapts its photosynthesis to long days of polar summer.</title>
        <authorList>
            <person name="Tomasch J."/>
            <person name="Kopejtka K."/>
            <person name="Bily T."/>
            <person name="Gardiner A.T."/>
            <person name="Gardian Z."/>
            <person name="Shivaramu S."/>
            <person name="Koblizek M."/>
            <person name="Engelhardt F."/>
            <person name="Kaftan D."/>
        </authorList>
    </citation>
    <scope>NUCLEOTIDE SEQUENCE [LARGE SCALE GENOMIC DNA]</scope>
    <source>
        <strain evidence="5 6">R-30</strain>
    </source>
</reference>
<evidence type="ECO:0000256" key="2">
    <source>
        <dbReference type="ARBA" id="ARBA00005695"/>
    </source>
</evidence>
<gene>
    <name evidence="5" type="ORF">R9Z33_21410</name>
</gene>
<dbReference type="InterPro" id="IPR000914">
    <property type="entry name" value="SBP_5_dom"/>
</dbReference>
<proteinExistence type="inferred from homology"/>
<sequence>MHRRDLLAAGAALAAAPAAAQAQAPAQGQASTTLRVGMTVADIPFTTGQPSQGAEGNRFLGHTLYDPLIAWDLSRADRAAVLRPALAESWSVDAENKKLWVFRLRSGVRFHDGSPFTAEAVAWNLAKLLDRDAPQFDRAQAAQGSLYTGNIERWRVRDPMTIEIETKVVDAVFPYLMVNVFYSSPARWEEVGRNWDRFAQRPSGTGPYIADRFVPRERLEALRNSQYWDRARIPQHDRLALIPMPDALTRVSALLSNQVDFIEAPPPDAVPRIRAAGHQVVTNAYPHIWCHQLSFVEGSPFRDLRVRQAANLAIDRAGLVQMLGGLALPAKGMITEGHPWFGAPSFQIGYDPDRARRLLAEAGFSRANPVRTRFIVAPTGSGQMQPMPMNEAIQQNFRDVGIELEFEVMDWEALRGRRRLGAEAPENRGLHANNNSWAFWDPDIGLLGPSYGAGRVRGGFNWGNYQDPVADALVVEARNTFEIEAQNRVLARLHSRLVDQAMWIWVVHDTNPRGLSRRVRNFTQAQSWMQDLTPIRMQG</sequence>
<feature type="signal peptide" evidence="3">
    <location>
        <begin position="1"/>
        <end position="22"/>
    </location>
</feature>
<dbReference type="Pfam" id="PF00496">
    <property type="entry name" value="SBP_bac_5"/>
    <property type="match status" value="1"/>
</dbReference>
<keyword evidence="6" id="KW-1185">Reference proteome</keyword>
<evidence type="ECO:0000256" key="1">
    <source>
        <dbReference type="ARBA" id="ARBA00004418"/>
    </source>
</evidence>
<feature type="chain" id="PRO_5046290867" evidence="3">
    <location>
        <begin position="23"/>
        <end position="539"/>
    </location>
</feature>
<organism evidence="5 6">
    <name type="scientific">Sediminicoccus rosea</name>
    <dbReference type="NCBI Taxonomy" id="1225128"/>
    <lineage>
        <taxon>Bacteria</taxon>
        <taxon>Pseudomonadati</taxon>
        <taxon>Pseudomonadota</taxon>
        <taxon>Alphaproteobacteria</taxon>
        <taxon>Acetobacterales</taxon>
        <taxon>Roseomonadaceae</taxon>
        <taxon>Sediminicoccus</taxon>
    </lineage>
</organism>
<dbReference type="PANTHER" id="PTHR30290:SF83">
    <property type="entry name" value="ABC TRANSPORTER SUBSTRATE-BINDING PROTEIN"/>
    <property type="match status" value="1"/>
</dbReference>
<dbReference type="Gene3D" id="3.40.190.10">
    <property type="entry name" value="Periplasmic binding protein-like II"/>
    <property type="match status" value="1"/>
</dbReference>
<evidence type="ECO:0000313" key="5">
    <source>
        <dbReference type="EMBL" id="WPB84640.1"/>
    </source>
</evidence>
<dbReference type="CDD" id="cd08495">
    <property type="entry name" value="PBP2_NikA_DppA_OppA_like_8"/>
    <property type="match status" value="1"/>
</dbReference>
<dbReference type="Proteomes" id="UP001305521">
    <property type="component" value="Chromosome"/>
</dbReference>
<dbReference type="InterPro" id="IPR006311">
    <property type="entry name" value="TAT_signal"/>
</dbReference>
<dbReference type="PIRSF" id="PIRSF002741">
    <property type="entry name" value="MppA"/>
    <property type="match status" value="1"/>
</dbReference>
<dbReference type="Gene3D" id="3.90.76.10">
    <property type="entry name" value="Dipeptide-binding Protein, Domain 1"/>
    <property type="match status" value="1"/>
</dbReference>
<comment type="subcellular location">
    <subcellularLocation>
        <location evidence="1">Periplasm</location>
    </subcellularLocation>
</comment>
<dbReference type="SUPFAM" id="SSF53850">
    <property type="entry name" value="Periplasmic binding protein-like II"/>
    <property type="match status" value="1"/>
</dbReference>
<accession>A0ABZ0PHM8</accession>
<evidence type="ECO:0000256" key="3">
    <source>
        <dbReference type="SAM" id="SignalP"/>
    </source>
</evidence>
<keyword evidence="3" id="KW-0732">Signal</keyword>
<dbReference type="Gene3D" id="3.10.105.10">
    <property type="entry name" value="Dipeptide-binding Protein, Domain 3"/>
    <property type="match status" value="1"/>
</dbReference>
<dbReference type="PROSITE" id="PS51318">
    <property type="entry name" value="TAT"/>
    <property type="match status" value="1"/>
</dbReference>
<evidence type="ECO:0000259" key="4">
    <source>
        <dbReference type="Pfam" id="PF00496"/>
    </source>
</evidence>
<dbReference type="EMBL" id="CP137852">
    <property type="protein sequence ID" value="WPB84640.1"/>
    <property type="molecule type" value="Genomic_DNA"/>
</dbReference>
<protein>
    <submittedName>
        <fullName evidence="5">ABC transporter substrate-binding protein</fullName>
    </submittedName>
</protein>
<dbReference type="RefSeq" id="WP_318648604.1">
    <property type="nucleotide sequence ID" value="NZ_CP137852.1"/>
</dbReference>
<dbReference type="InterPro" id="IPR039424">
    <property type="entry name" value="SBP_5"/>
</dbReference>
<dbReference type="PANTHER" id="PTHR30290">
    <property type="entry name" value="PERIPLASMIC BINDING COMPONENT OF ABC TRANSPORTER"/>
    <property type="match status" value="1"/>
</dbReference>
<evidence type="ECO:0000313" key="6">
    <source>
        <dbReference type="Proteomes" id="UP001305521"/>
    </source>
</evidence>